<evidence type="ECO:0000256" key="5">
    <source>
        <dbReference type="SAM" id="SignalP"/>
    </source>
</evidence>
<evidence type="ECO:0000313" key="8">
    <source>
        <dbReference type="EMBL" id="MDC8758272.1"/>
    </source>
</evidence>
<evidence type="ECO:0000256" key="1">
    <source>
        <dbReference type="ARBA" id="ARBA00004418"/>
    </source>
</evidence>
<dbReference type="InterPro" id="IPR032518">
    <property type="entry name" value="HepII_N"/>
</dbReference>
<protein>
    <submittedName>
        <fullName evidence="8">Heparinase II/III family protein</fullName>
    </submittedName>
</protein>
<evidence type="ECO:0000256" key="4">
    <source>
        <dbReference type="ARBA" id="ARBA00023239"/>
    </source>
</evidence>
<dbReference type="PANTHER" id="PTHR39210:SF1">
    <property type="entry name" value="HEPARIN-SULFATE LYASE"/>
    <property type="match status" value="1"/>
</dbReference>
<keyword evidence="9" id="KW-1185">Reference proteome</keyword>
<dbReference type="Gene3D" id="1.50.10.100">
    <property type="entry name" value="Chondroitin AC/alginate lyase"/>
    <property type="match status" value="1"/>
</dbReference>
<dbReference type="EMBL" id="JAQQXR010000004">
    <property type="protein sequence ID" value="MDC8758272.1"/>
    <property type="molecule type" value="Genomic_DNA"/>
</dbReference>
<dbReference type="InterPro" id="IPR012480">
    <property type="entry name" value="Hepar_II_III_C"/>
</dbReference>
<dbReference type="RefSeq" id="WP_273670949.1">
    <property type="nucleotide sequence ID" value="NZ_JAQQXR010000004.1"/>
</dbReference>
<feature type="domain" description="Heparinase II N-terminal" evidence="7">
    <location>
        <begin position="47"/>
        <end position="475"/>
    </location>
</feature>
<keyword evidence="3" id="KW-0574">Periplasm</keyword>
<name>A0ABT5JZW1_9BURK</name>
<reference evidence="8 9" key="1">
    <citation type="submission" date="2022-10" db="EMBL/GenBank/DDBJ databases">
        <title>Janthinobacterium sp. hw3 Genome sequencing.</title>
        <authorList>
            <person name="Park S."/>
        </authorList>
    </citation>
    <scope>NUCLEOTIDE SEQUENCE [LARGE SCALE GENOMIC DNA]</scope>
    <source>
        <strain evidence="9">hw3</strain>
    </source>
</reference>
<accession>A0ABT5JZW1</accession>
<comment type="subcellular location">
    <subcellularLocation>
        <location evidence="1">Periplasm</location>
    </subcellularLocation>
</comment>
<feature type="domain" description="Heparinase II/III-like C-terminal" evidence="6">
    <location>
        <begin position="498"/>
        <end position="699"/>
    </location>
</feature>
<dbReference type="Pfam" id="PF16332">
    <property type="entry name" value="DUF4962"/>
    <property type="match status" value="1"/>
</dbReference>
<sequence length="772" mass="83901">MLLFQTKRLRGVLLLASVACSPCVVHAAAAAPQSDWSVSTDPSVVRAAPAGNQVQAQNPPGFAWPRFVDARRVAASSYNVRVVGTNGTSGSYEFVVKRNWLLPEQALAAGDYQWQVKPDNGPDWSAWHAFSIDASSSVFLVPAADVLKQRIRARGAMRSLPPEVLANTDPDMLRARAPLKELLLREFKVKTDLPEPRDADWPLRPNTAPPAVYAVQTTAIRHAINDLARQLEAAALLWRLKKDDGGKTLEEALKRGNQLAALDVEGPTSFANQDQASRLIAMALIKAVDVLDTDLDATVRAKWLDIVERRTAVIYRDIMGVSGRLDQFPFDSHGGTNYGVLATVATLALNRFPKDRLDVAETWFDYAFRGYANSLSPWGGGDGGFANGTAYAEYSTDYYGQMWQPIAAATGVNLYAKPWAAGLVNFMAHFTPPGSPNHLFGDQHEVVPVRRIAKTYAMRVASPTAAWYASKLNATEDALAGLQAAWSGPAAATPLSAPANAAEYPSVGWVAMHSDIADPKRTSVYFKSSPYGSFNHSHADQNSIVINSGGEPLLVEAGASDFYGSVQAETWYRQTKAHNAITVMDGVDGGGQRLGTNDNRLSLLWNGATSHFTHTPELDSVIGDASAAYSSNGLLTSAVRQVWYLRDQDLVLVRDTLASALARTYEWNMHAAESMEPDRDGMVHIRKGNSELCIRSLSGDTAFATRATPDNVQPVKGQTQVHGVLYNRTKSKTAEFLVALDVGCKRPTLRLEGSGADRALWVGRDRRVALPQ</sequence>
<dbReference type="InterPro" id="IPR008929">
    <property type="entry name" value="Chondroitin_lyas"/>
</dbReference>
<proteinExistence type="predicted"/>
<comment type="caution">
    <text evidence="8">The sequence shown here is derived from an EMBL/GenBank/DDBJ whole genome shotgun (WGS) entry which is preliminary data.</text>
</comment>
<evidence type="ECO:0000259" key="6">
    <source>
        <dbReference type="Pfam" id="PF07940"/>
    </source>
</evidence>
<gene>
    <name evidence="8" type="ORF">OIK44_11795</name>
</gene>
<evidence type="ECO:0000256" key="2">
    <source>
        <dbReference type="ARBA" id="ARBA00022729"/>
    </source>
</evidence>
<dbReference type="Proteomes" id="UP001221208">
    <property type="component" value="Unassembled WGS sequence"/>
</dbReference>
<dbReference type="Gene3D" id="2.60.40.10">
    <property type="entry name" value="Immunoglobulins"/>
    <property type="match status" value="1"/>
</dbReference>
<dbReference type="PANTHER" id="PTHR39210">
    <property type="entry name" value="HEPARIN-SULFATE LYASE"/>
    <property type="match status" value="1"/>
</dbReference>
<evidence type="ECO:0000313" key="9">
    <source>
        <dbReference type="Proteomes" id="UP001221208"/>
    </source>
</evidence>
<dbReference type="Gene3D" id="2.70.98.70">
    <property type="match status" value="1"/>
</dbReference>
<dbReference type="InterPro" id="IPR013783">
    <property type="entry name" value="Ig-like_fold"/>
</dbReference>
<feature type="signal peptide" evidence="5">
    <location>
        <begin position="1"/>
        <end position="27"/>
    </location>
</feature>
<organism evidence="8 9">
    <name type="scientific">Janthinobacterium fluminis</name>
    <dbReference type="NCBI Taxonomy" id="2987524"/>
    <lineage>
        <taxon>Bacteria</taxon>
        <taxon>Pseudomonadati</taxon>
        <taxon>Pseudomonadota</taxon>
        <taxon>Betaproteobacteria</taxon>
        <taxon>Burkholderiales</taxon>
        <taxon>Oxalobacteraceae</taxon>
        <taxon>Janthinobacterium</taxon>
    </lineage>
</organism>
<evidence type="ECO:0000259" key="7">
    <source>
        <dbReference type="Pfam" id="PF16332"/>
    </source>
</evidence>
<keyword evidence="4" id="KW-0456">Lyase</keyword>
<dbReference type="Pfam" id="PF07940">
    <property type="entry name" value="Hepar_II_III_C"/>
    <property type="match status" value="1"/>
</dbReference>
<evidence type="ECO:0000256" key="3">
    <source>
        <dbReference type="ARBA" id="ARBA00022764"/>
    </source>
</evidence>
<keyword evidence="2 5" id="KW-0732">Signal</keyword>
<feature type="chain" id="PRO_5046312420" evidence="5">
    <location>
        <begin position="28"/>
        <end position="772"/>
    </location>
</feature>